<keyword evidence="4" id="KW-0539">Nucleus</keyword>
<dbReference type="Gene3D" id="2.30.30.140">
    <property type="match status" value="1"/>
</dbReference>
<dbReference type="AlphaFoldDB" id="A0A251VBG3"/>
<evidence type="ECO:0000313" key="7">
    <source>
        <dbReference type="EMBL" id="KAF5815732.1"/>
    </source>
</evidence>
<proteinExistence type="predicted"/>
<dbReference type="GO" id="GO:0000785">
    <property type="term" value="C:chromatin"/>
    <property type="evidence" value="ECO:0000318"/>
    <property type="project" value="GO_Central"/>
</dbReference>
<dbReference type="GO" id="GO:0006281">
    <property type="term" value="P:DNA repair"/>
    <property type="evidence" value="ECO:0007669"/>
    <property type="project" value="UniProtKB-KW"/>
</dbReference>
<feature type="region of interest" description="Disordered" evidence="6">
    <location>
        <begin position="166"/>
        <end position="267"/>
    </location>
</feature>
<feature type="compositionally biased region" description="Basic and acidic residues" evidence="6">
    <location>
        <begin position="170"/>
        <end position="181"/>
    </location>
</feature>
<dbReference type="InterPro" id="IPR039776">
    <property type="entry name" value="Pds5"/>
</dbReference>
<keyword evidence="3" id="KW-0234">DNA repair</keyword>
<dbReference type="EMBL" id="CM007892">
    <property type="protein sequence ID" value="OTG32282.1"/>
    <property type="molecule type" value="Genomic_DNA"/>
</dbReference>
<dbReference type="STRING" id="4232.A0A251VBG3"/>
<evidence type="ECO:0000256" key="4">
    <source>
        <dbReference type="ARBA" id="ARBA00023242"/>
    </source>
</evidence>
<gene>
    <name evidence="8" type="ORF">HannXRQ_Chr03g0084901</name>
    <name evidence="7" type="ORF">HanXRQr2_Chr03g0126381</name>
</gene>
<dbReference type="Gramene" id="mRNA:HanXRQr2_Chr03g0126381">
    <property type="protein sequence ID" value="mRNA:HanXRQr2_Chr03g0126381"/>
    <property type="gene ID" value="HanXRQr2_Chr03g0126381"/>
</dbReference>
<evidence type="ECO:0000256" key="6">
    <source>
        <dbReference type="SAM" id="MobiDB-lite"/>
    </source>
</evidence>
<feature type="compositionally biased region" description="Basic residues" evidence="6">
    <location>
        <begin position="230"/>
        <end position="240"/>
    </location>
</feature>
<dbReference type="InParanoid" id="A0A251VBG3"/>
<name>A0A251VBG3_HELAN</name>
<sequence>MIIWSFLLYNHPCSGNTCLSPVNYIQISRVWRMRSSKMASADVKLEDYVDQLLPVLHNMDVSAPNSATTEANLTDIPVTSAKWKLSKPKYNNKVSDTMKYDESLVGTKIKVWWDLDQMYYEGVVAEFYHAQKKHKVSYVDGDEETLDLRTEKWGILKEFCVRNDDEEPNTEVHSEEGFPDIHKKKKSKTDPAVSQEKIKDSAKKVADVSSSGGSKGSTPKDNQSTLKTSSKTKKVNKSKGKTPPSSSEFNTSGPTKAEKMEYDKEKDGRKLCLEDRRLRLEAKKLRFKVDKAQSKIRQEDERLKLEAEKMKLLKKESDILIMRMDTSVMPKMQRLYFEELQKEITTRGDHA</sequence>
<evidence type="ECO:0000256" key="5">
    <source>
        <dbReference type="SAM" id="Coils"/>
    </source>
</evidence>
<keyword evidence="2" id="KW-0227">DNA damage</keyword>
<feature type="compositionally biased region" description="Basic and acidic residues" evidence="6">
    <location>
        <begin position="256"/>
        <end position="267"/>
    </location>
</feature>
<dbReference type="GO" id="GO:0140670">
    <property type="term" value="F:cohesin unloader activity"/>
    <property type="evidence" value="ECO:0000318"/>
    <property type="project" value="GO_Central"/>
</dbReference>
<evidence type="ECO:0000313" key="8">
    <source>
        <dbReference type="EMBL" id="OTG32282.1"/>
    </source>
</evidence>
<keyword evidence="5" id="KW-0175">Coiled coil</keyword>
<evidence type="ECO:0000256" key="2">
    <source>
        <dbReference type="ARBA" id="ARBA00022763"/>
    </source>
</evidence>
<dbReference type="EMBL" id="MNCJ02000318">
    <property type="protein sequence ID" value="KAF5815732.1"/>
    <property type="molecule type" value="Genomic_DNA"/>
</dbReference>
<evidence type="ECO:0000256" key="1">
    <source>
        <dbReference type="ARBA" id="ARBA00004123"/>
    </source>
</evidence>
<accession>A0A251VBG3</accession>
<dbReference type="CDD" id="cd20404">
    <property type="entry name" value="Tudor_Agenet_AtEML-like"/>
    <property type="match status" value="1"/>
</dbReference>
<protein>
    <submittedName>
        <fullName evidence="7">Sister chromatid cohesion protein Pds5</fullName>
    </submittedName>
</protein>
<dbReference type="PANTHER" id="PTHR12663:SF3">
    <property type="entry name" value="SISTER CHROMATID COHESION PROTEIN PDS5 HOMOLOG C"/>
    <property type="match status" value="1"/>
</dbReference>
<organism evidence="8 9">
    <name type="scientific">Helianthus annuus</name>
    <name type="common">Common sunflower</name>
    <dbReference type="NCBI Taxonomy" id="4232"/>
    <lineage>
        <taxon>Eukaryota</taxon>
        <taxon>Viridiplantae</taxon>
        <taxon>Streptophyta</taxon>
        <taxon>Embryophyta</taxon>
        <taxon>Tracheophyta</taxon>
        <taxon>Spermatophyta</taxon>
        <taxon>Magnoliopsida</taxon>
        <taxon>eudicotyledons</taxon>
        <taxon>Gunneridae</taxon>
        <taxon>Pentapetalae</taxon>
        <taxon>asterids</taxon>
        <taxon>campanulids</taxon>
        <taxon>Asterales</taxon>
        <taxon>Asteraceae</taxon>
        <taxon>Asteroideae</taxon>
        <taxon>Heliantheae alliance</taxon>
        <taxon>Heliantheae</taxon>
        <taxon>Helianthus</taxon>
    </lineage>
</organism>
<evidence type="ECO:0000256" key="3">
    <source>
        <dbReference type="ARBA" id="ARBA00023204"/>
    </source>
</evidence>
<keyword evidence="9" id="KW-1185">Reference proteome</keyword>
<feature type="compositionally biased region" description="Polar residues" evidence="6">
    <location>
        <begin position="243"/>
        <end position="254"/>
    </location>
</feature>
<feature type="compositionally biased region" description="Basic and acidic residues" evidence="6">
    <location>
        <begin position="196"/>
        <end position="206"/>
    </location>
</feature>
<dbReference type="PANTHER" id="PTHR12663">
    <property type="entry name" value="ANDROGEN INDUCED INHIBITOR OF PROLIFERATION AS3 / PDS5-RELATED"/>
    <property type="match status" value="1"/>
</dbReference>
<reference evidence="8" key="2">
    <citation type="submission" date="2017-02" db="EMBL/GenBank/DDBJ databases">
        <title>Sunflower complete genome.</title>
        <authorList>
            <person name="Langlade N."/>
            <person name="Munos S."/>
        </authorList>
    </citation>
    <scope>NUCLEOTIDE SEQUENCE [LARGE SCALE GENOMIC DNA]</scope>
    <source>
        <tissue evidence="8">Leaves</tissue>
    </source>
</reference>
<dbReference type="SUPFAM" id="SSF63748">
    <property type="entry name" value="Tudor/PWWP/MBT"/>
    <property type="match status" value="1"/>
</dbReference>
<dbReference type="Proteomes" id="UP000215914">
    <property type="component" value="Chromosome 3"/>
</dbReference>
<evidence type="ECO:0000313" key="9">
    <source>
        <dbReference type="Proteomes" id="UP000215914"/>
    </source>
</evidence>
<reference evidence="7 9" key="1">
    <citation type="journal article" date="2017" name="Nature">
        <title>The sunflower genome provides insights into oil metabolism, flowering and Asterid evolution.</title>
        <authorList>
            <person name="Badouin H."/>
            <person name="Gouzy J."/>
            <person name="Grassa C.J."/>
            <person name="Murat F."/>
            <person name="Staton S.E."/>
            <person name="Cottret L."/>
            <person name="Lelandais-Briere C."/>
            <person name="Owens G.L."/>
            <person name="Carrere S."/>
            <person name="Mayjonade B."/>
            <person name="Legrand L."/>
            <person name="Gill N."/>
            <person name="Kane N.C."/>
            <person name="Bowers J.E."/>
            <person name="Hubner S."/>
            <person name="Bellec A."/>
            <person name="Berard A."/>
            <person name="Berges H."/>
            <person name="Blanchet N."/>
            <person name="Boniface M.C."/>
            <person name="Brunel D."/>
            <person name="Catrice O."/>
            <person name="Chaidir N."/>
            <person name="Claudel C."/>
            <person name="Donnadieu C."/>
            <person name="Faraut T."/>
            <person name="Fievet G."/>
            <person name="Helmstetter N."/>
            <person name="King M."/>
            <person name="Knapp S.J."/>
            <person name="Lai Z."/>
            <person name="Le Paslier M.C."/>
            <person name="Lippi Y."/>
            <person name="Lorenzon L."/>
            <person name="Mandel J.R."/>
            <person name="Marage G."/>
            <person name="Marchand G."/>
            <person name="Marquand E."/>
            <person name="Bret-Mestries E."/>
            <person name="Morien E."/>
            <person name="Nambeesan S."/>
            <person name="Nguyen T."/>
            <person name="Pegot-Espagnet P."/>
            <person name="Pouilly N."/>
            <person name="Raftis F."/>
            <person name="Sallet E."/>
            <person name="Schiex T."/>
            <person name="Thomas J."/>
            <person name="Vandecasteele C."/>
            <person name="Vares D."/>
            <person name="Vear F."/>
            <person name="Vautrin S."/>
            <person name="Crespi M."/>
            <person name="Mangin B."/>
            <person name="Burke J.M."/>
            <person name="Salse J."/>
            <person name="Munos S."/>
            <person name="Vincourt P."/>
            <person name="Rieseberg L.H."/>
            <person name="Langlade N.B."/>
        </authorList>
    </citation>
    <scope>NUCLEOTIDE SEQUENCE [LARGE SCALE GENOMIC DNA]</scope>
    <source>
        <strain evidence="9">cv. SF193</strain>
        <tissue evidence="7">Leaves</tissue>
    </source>
</reference>
<comment type="subcellular location">
    <subcellularLocation>
        <location evidence="1">Nucleus</location>
    </subcellularLocation>
</comment>
<reference evidence="7" key="3">
    <citation type="submission" date="2020-06" db="EMBL/GenBank/DDBJ databases">
        <title>Helianthus annuus Genome sequencing and assembly Release 2.</title>
        <authorList>
            <person name="Gouzy J."/>
            <person name="Langlade N."/>
            <person name="Munos S."/>
        </authorList>
    </citation>
    <scope>NUCLEOTIDE SEQUENCE</scope>
    <source>
        <tissue evidence="7">Leaves</tissue>
    </source>
</reference>
<dbReference type="GO" id="GO:0007064">
    <property type="term" value="P:mitotic sister chromatid cohesion"/>
    <property type="evidence" value="ECO:0000318"/>
    <property type="project" value="GO_Central"/>
</dbReference>
<feature type="coiled-coil region" evidence="5">
    <location>
        <begin position="282"/>
        <end position="316"/>
    </location>
</feature>
<dbReference type="GO" id="GO:0005634">
    <property type="term" value="C:nucleus"/>
    <property type="evidence" value="ECO:0000318"/>
    <property type="project" value="GO_Central"/>
</dbReference>